<dbReference type="InterPro" id="IPR001611">
    <property type="entry name" value="Leu-rich_rpt"/>
</dbReference>
<accession>A0A834IP20</accession>
<dbReference type="Gene3D" id="3.80.10.10">
    <property type="entry name" value="Ribonuclease Inhibitor"/>
    <property type="match status" value="2"/>
</dbReference>
<gene>
    <name evidence="3" type="ORF">GWI33_023409</name>
</gene>
<evidence type="ECO:0008006" key="5">
    <source>
        <dbReference type="Google" id="ProtNLM"/>
    </source>
</evidence>
<feature type="region of interest" description="Disordered" evidence="2">
    <location>
        <begin position="424"/>
        <end position="444"/>
    </location>
</feature>
<dbReference type="SUPFAM" id="SSF52047">
    <property type="entry name" value="RNI-like"/>
    <property type="match status" value="1"/>
</dbReference>
<name>A0A834IP20_RHYFE</name>
<dbReference type="InterPro" id="IPR032675">
    <property type="entry name" value="LRR_dom_sf"/>
</dbReference>
<dbReference type="OrthoDB" id="272549at2759"/>
<evidence type="ECO:0000313" key="4">
    <source>
        <dbReference type="Proteomes" id="UP000625711"/>
    </source>
</evidence>
<organism evidence="3 4">
    <name type="scientific">Rhynchophorus ferrugineus</name>
    <name type="common">Red palm weevil</name>
    <name type="synonym">Curculio ferrugineus</name>
    <dbReference type="NCBI Taxonomy" id="354439"/>
    <lineage>
        <taxon>Eukaryota</taxon>
        <taxon>Metazoa</taxon>
        <taxon>Ecdysozoa</taxon>
        <taxon>Arthropoda</taxon>
        <taxon>Hexapoda</taxon>
        <taxon>Insecta</taxon>
        <taxon>Pterygota</taxon>
        <taxon>Neoptera</taxon>
        <taxon>Endopterygota</taxon>
        <taxon>Coleoptera</taxon>
        <taxon>Polyphaga</taxon>
        <taxon>Cucujiformia</taxon>
        <taxon>Curculionidae</taxon>
        <taxon>Dryophthorinae</taxon>
        <taxon>Rhynchophorus</taxon>
    </lineage>
</organism>
<comment type="caution">
    <text evidence="3">The sequence shown here is derived from an EMBL/GenBank/DDBJ whole genome shotgun (WGS) entry which is preliminary data.</text>
</comment>
<dbReference type="PANTHER" id="PTHR24111">
    <property type="entry name" value="LEUCINE-RICH REPEAT-CONTAINING PROTEIN 34"/>
    <property type="match status" value="1"/>
</dbReference>
<proteinExistence type="predicted"/>
<keyword evidence="1" id="KW-0677">Repeat</keyword>
<sequence>MTKKKVDDVFFQLFCEKNSDGTKHLRLRGKELYQRFGYRLNPEDMPELSNFLKSHPEVTSVDLAYNDLGNFGMEILAKEYFVQENNMKYLNLLHCDLNAEGMKHLSEAACLRLEGIRLVGNKLGNEGARYIGKLIENCPTLEILDIGETDQTLESIECLLIVVEKSTLKSINISRIIPLSFYSGSNNSILADDLAVLLKLNSTLEVLEVEKCQFDGHDVELLLGGLKWHPSLSMLNLSANRIGDHGTILLSQWLKTRPPLIALNISANAVGTRGAQALALTLPFSRIRLLDLHDNKIGDQGISEIIDSLKKPCQMRMFFIWGNVLESRSLYKLDRAVKAGVLQQDLIDVKVYITSDGPQMAYYPTNHYKHRFYSVMDHGYPPELKIVRNKVVGPDSQPRALVQLDFIDRYPPVDAKLGLKCEHASSSEQPVVEDKRNNKSTQNN</sequence>
<dbReference type="PANTHER" id="PTHR24111:SF0">
    <property type="entry name" value="LEUCINE-RICH REPEAT-CONTAINING PROTEIN"/>
    <property type="match status" value="1"/>
</dbReference>
<evidence type="ECO:0000256" key="1">
    <source>
        <dbReference type="ARBA" id="ARBA00022737"/>
    </source>
</evidence>
<protein>
    <recommendedName>
        <fullName evidence="5">Leucine-rich repeat-containing protein 34</fullName>
    </recommendedName>
</protein>
<dbReference type="Pfam" id="PF13516">
    <property type="entry name" value="LRR_6"/>
    <property type="match status" value="3"/>
</dbReference>
<dbReference type="Proteomes" id="UP000625711">
    <property type="component" value="Unassembled WGS sequence"/>
</dbReference>
<evidence type="ECO:0000256" key="2">
    <source>
        <dbReference type="SAM" id="MobiDB-lite"/>
    </source>
</evidence>
<evidence type="ECO:0000313" key="3">
    <source>
        <dbReference type="EMBL" id="KAF7283564.1"/>
    </source>
</evidence>
<dbReference type="SMART" id="SM00368">
    <property type="entry name" value="LRR_RI"/>
    <property type="match status" value="4"/>
</dbReference>
<dbReference type="EMBL" id="JAACXV010000098">
    <property type="protein sequence ID" value="KAF7283564.1"/>
    <property type="molecule type" value="Genomic_DNA"/>
</dbReference>
<keyword evidence="4" id="KW-1185">Reference proteome</keyword>
<dbReference type="AlphaFoldDB" id="A0A834IP20"/>
<reference evidence="3" key="1">
    <citation type="submission" date="2020-08" db="EMBL/GenBank/DDBJ databases">
        <title>Genome sequencing and assembly of the red palm weevil Rhynchophorus ferrugineus.</title>
        <authorList>
            <person name="Dias G.B."/>
            <person name="Bergman C.M."/>
            <person name="Manee M."/>
        </authorList>
    </citation>
    <scope>NUCLEOTIDE SEQUENCE</scope>
    <source>
        <strain evidence="3">AA-2017</strain>
        <tissue evidence="3">Whole larva</tissue>
    </source>
</reference>
<dbReference type="InterPro" id="IPR052201">
    <property type="entry name" value="LRR-containing_regulator"/>
</dbReference>